<evidence type="ECO:0000259" key="2">
    <source>
        <dbReference type="PROSITE" id="PS50164"/>
    </source>
</evidence>
<proteinExistence type="inferred from homology"/>
<dbReference type="PANTHER" id="PTHR34477">
    <property type="entry name" value="UPF0213 PROTEIN YHBQ"/>
    <property type="match status" value="1"/>
</dbReference>
<feature type="domain" description="GIY-YIG" evidence="2">
    <location>
        <begin position="4"/>
        <end position="80"/>
    </location>
</feature>
<dbReference type="PROSITE" id="PS50164">
    <property type="entry name" value="GIY_YIG"/>
    <property type="match status" value="1"/>
</dbReference>
<dbReference type="PANTHER" id="PTHR34477:SF5">
    <property type="entry name" value="BSL5627 PROTEIN"/>
    <property type="match status" value="1"/>
</dbReference>
<comment type="similarity">
    <text evidence="1">Belongs to the UPF0213 family.</text>
</comment>
<dbReference type="Gene3D" id="3.40.1440.10">
    <property type="entry name" value="GIY-YIG endonuclease"/>
    <property type="match status" value="1"/>
</dbReference>
<evidence type="ECO:0000256" key="1">
    <source>
        <dbReference type="ARBA" id="ARBA00007435"/>
    </source>
</evidence>
<dbReference type="InterPro" id="IPR035901">
    <property type="entry name" value="GIY-YIG_endonuc_sf"/>
</dbReference>
<gene>
    <name evidence="3" type="ORF">CO026_03220</name>
</gene>
<dbReference type="Pfam" id="PF01541">
    <property type="entry name" value="GIY-YIG"/>
    <property type="match status" value="1"/>
</dbReference>
<dbReference type="InterPro" id="IPR000305">
    <property type="entry name" value="GIY-YIG_endonuc"/>
</dbReference>
<sequence>MDSRQPCVYILASALNGTLYVGVTSNLSQRLHDHKTNAVPSFTQKYQVHTLVYAEAYETMEEAILREKQLKAGSRTKKISLIEKDNPEWLDIFEGL</sequence>
<organism evidence="3 4">
    <name type="scientific">Candidatus Kaiserbacteria bacterium CG_4_9_14_0_2_um_filter_41_32</name>
    <dbReference type="NCBI Taxonomy" id="1974601"/>
    <lineage>
        <taxon>Bacteria</taxon>
        <taxon>Candidatus Kaiseribacteriota</taxon>
    </lineage>
</organism>
<reference evidence="4" key="1">
    <citation type="submission" date="2017-09" db="EMBL/GenBank/DDBJ databases">
        <title>Depth-based differentiation of microbial function through sediment-hosted aquifers and enrichment of novel symbionts in the deep terrestrial subsurface.</title>
        <authorList>
            <person name="Probst A.J."/>
            <person name="Ladd B."/>
            <person name="Jarett J.K."/>
            <person name="Geller-Mcgrath D.E."/>
            <person name="Sieber C.M.K."/>
            <person name="Emerson J.B."/>
            <person name="Anantharaman K."/>
            <person name="Thomas B.C."/>
            <person name="Malmstrom R."/>
            <person name="Stieglmeier M."/>
            <person name="Klingl A."/>
            <person name="Woyke T."/>
            <person name="Ryan C.M."/>
            <person name="Banfield J.F."/>
        </authorList>
    </citation>
    <scope>NUCLEOTIDE SEQUENCE [LARGE SCALE GENOMIC DNA]</scope>
</reference>
<dbReference type="SMART" id="SM00465">
    <property type="entry name" value="GIYc"/>
    <property type="match status" value="1"/>
</dbReference>
<name>A0A2M8FE26_9BACT</name>
<dbReference type="EMBL" id="PFRD01000116">
    <property type="protein sequence ID" value="PJC55896.1"/>
    <property type="molecule type" value="Genomic_DNA"/>
</dbReference>
<dbReference type="AlphaFoldDB" id="A0A2M8FE26"/>
<accession>A0A2M8FE26</accession>
<dbReference type="Proteomes" id="UP000230391">
    <property type="component" value="Unassembled WGS sequence"/>
</dbReference>
<evidence type="ECO:0000313" key="3">
    <source>
        <dbReference type="EMBL" id="PJC55896.1"/>
    </source>
</evidence>
<protein>
    <submittedName>
        <fullName evidence="3">GIY-YIG nuclease</fullName>
    </submittedName>
</protein>
<evidence type="ECO:0000313" key="4">
    <source>
        <dbReference type="Proteomes" id="UP000230391"/>
    </source>
</evidence>
<dbReference type="InterPro" id="IPR050190">
    <property type="entry name" value="UPF0213_domain"/>
</dbReference>
<comment type="caution">
    <text evidence="3">The sequence shown here is derived from an EMBL/GenBank/DDBJ whole genome shotgun (WGS) entry which is preliminary data.</text>
</comment>
<dbReference type="CDD" id="cd10448">
    <property type="entry name" value="GIY-YIG_unchar_3"/>
    <property type="match status" value="1"/>
</dbReference>
<dbReference type="SUPFAM" id="SSF82771">
    <property type="entry name" value="GIY-YIG endonuclease"/>
    <property type="match status" value="1"/>
</dbReference>